<dbReference type="InterPro" id="IPR050796">
    <property type="entry name" value="SCF_F-box_component"/>
</dbReference>
<dbReference type="AlphaFoldDB" id="A0A2N9EZT7"/>
<dbReference type="CDD" id="cd22157">
    <property type="entry name" value="F-box_AtFBW1-like"/>
    <property type="match status" value="1"/>
</dbReference>
<reference evidence="2" key="1">
    <citation type="submission" date="2018-02" db="EMBL/GenBank/DDBJ databases">
        <authorList>
            <person name="Cohen D.B."/>
            <person name="Kent A.D."/>
        </authorList>
    </citation>
    <scope>NUCLEOTIDE SEQUENCE</scope>
</reference>
<dbReference type="PANTHER" id="PTHR31672:SF13">
    <property type="entry name" value="F-BOX PROTEIN CPR30-LIKE"/>
    <property type="match status" value="1"/>
</dbReference>
<dbReference type="InterPro" id="IPR017451">
    <property type="entry name" value="F-box-assoc_interact_dom"/>
</dbReference>
<dbReference type="SUPFAM" id="SSF81383">
    <property type="entry name" value="F-box domain"/>
    <property type="match status" value="1"/>
</dbReference>
<evidence type="ECO:0000259" key="1">
    <source>
        <dbReference type="Pfam" id="PF07734"/>
    </source>
</evidence>
<name>A0A2N9EZT7_FAGSY</name>
<dbReference type="PANTHER" id="PTHR31672">
    <property type="entry name" value="BNACNNG10540D PROTEIN"/>
    <property type="match status" value="1"/>
</dbReference>
<sequence length="397" mass="45424">MATHAMIQARLEHIPQDIAFDILLRLPVKSLLRFKSAGKSWLAFITSKDFVEAYHKRANIRCAQIESPGSAFISLYTMDCDASNCEVVELDNDTFNANILGSCNGLLLIEANDDQDYLLWNPTLNKCMKIAYNPSLKGLEIEYEFFISGLGYSSTIDDYKAIVATKYVSPPCGPCSPLREFENIYEAISIFVYNFKHNSWSTMDGEKFPYTFYSSTRSVGVTLNGAPHWVVRRCMLRTEYVIVYFDLVKEKFREVQLPNWLPVYAKFELGILEGCLCITHNSKGSSETWAMREYGVKESWSKLFVISQSFGSLIPMCFTRNGDVTMVVNGRKLIIFNLKENTQRLISLSYGYQKCLNVATYVESLIFPKAHDDEKKNKRKRSHLGLLMKHTHAYESE</sequence>
<evidence type="ECO:0000313" key="2">
    <source>
        <dbReference type="EMBL" id="SPC80161.1"/>
    </source>
</evidence>
<protein>
    <recommendedName>
        <fullName evidence="1">F-box associated beta-propeller type 1 domain-containing protein</fullName>
    </recommendedName>
</protein>
<organism evidence="2">
    <name type="scientific">Fagus sylvatica</name>
    <name type="common">Beechnut</name>
    <dbReference type="NCBI Taxonomy" id="28930"/>
    <lineage>
        <taxon>Eukaryota</taxon>
        <taxon>Viridiplantae</taxon>
        <taxon>Streptophyta</taxon>
        <taxon>Embryophyta</taxon>
        <taxon>Tracheophyta</taxon>
        <taxon>Spermatophyta</taxon>
        <taxon>Magnoliopsida</taxon>
        <taxon>eudicotyledons</taxon>
        <taxon>Gunneridae</taxon>
        <taxon>Pentapetalae</taxon>
        <taxon>rosids</taxon>
        <taxon>fabids</taxon>
        <taxon>Fagales</taxon>
        <taxon>Fagaceae</taxon>
        <taxon>Fagus</taxon>
    </lineage>
</organism>
<dbReference type="InterPro" id="IPR036047">
    <property type="entry name" value="F-box-like_dom_sf"/>
</dbReference>
<gene>
    <name evidence="2" type="ORF">FSB_LOCUS8043</name>
</gene>
<dbReference type="NCBIfam" id="TIGR01640">
    <property type="entry name" value="F_box_assoc_1"/>
    <property type="match status" value="1"/>
</dbReference>
<proteinExistence type="predicted"/>
<dbReference type="EMBL" id="OIVN01000435">
    <property type="protein sequence ID" value="SPC80161.1"/>
    <property type="molecule type" value="Genomic_DNA"/>
</dbReference>
<dbReference type="Pfam" id="PF07734">
    <property type="entry name" value="FBA_1"/>
    <property type="match status" value="1"/>
</dbReference>
<feature type="domain" description="F-box associated beta-propeller type 1" evidence="1">
    <location>
        <begin position="94"/>
        <end position="346"/>
    </location>
</feature>
<accession>A0A2N9EZT7</accession>
<dbReference type="InterPro" id="IPR006527">
    <property type="entry name" value="F-box-assoc_dom_typ1"/>
</dbReference>